<dbReference type="NCBIfam" id="TIGR02432">
    <property type="entry name" value="lysidine_TilS_N"/>
    <property type="match status" value="1"/>
</dbReference>
<evidence type="ECO:0000256" key="4">
    <source>
        <dbReference type="ARBA" id="ARBA00022840"/>
    </source>
</evidence>
<dbReference type="SUPFAM" id="SSF82829">
    <property type="entry name" value="MesJ substrate recognition domain-like"/>
    <property type="match status" value="1"/>
</dbReference>
<comment type="domain">
    <text evidence="6">The N-terminal region contains the highly conserved SGGXDS motif, predicted to be a P-loop motif involved in ATP binding.</text>
</comment>
<dbReference type="RefSeq" id="YP_009294488.1">
    <property type="nucleotide sequence ID" value="NC_031148.1"/>
</dbReference>
<dbReference type="PANTHER" id="PTHR43033">
    <property type="entry name" value="TRNA(ILE)-LYSIDINE SYNTHASE-RELATED"/>
    <property type="match status" value="1"/>
</dbReference>
<dbReference type="InterPro" id="IPR012795">
    <property type="entry name" value="tRNA_Ile_lys_synt_N"/>
</dbReference>
<comment type="similarity">
    <text evidence="6">Belongs to the tRNA(Ile)-lysidine synthase family.</text>
</comment>
<keyword evidence="2 6" id="KW-0819">tRNA processing</keyword>
<dbReference type="GeneID" id="29070596"/>
<dbReference type="InterPro" id="IPR012094">
    <property type="entry name" value="tRNA_Ile_lys_synt"/>
</dbReference>
<reference evidence="8" key="1">
    <citation type="journal article" date="2016" name="BMC Biol.">
        <title>Parallel evolution of highly conserved plastid genome architecture in red seaweeds and seed plants.</title>
        <authorList>
            <person name="Lee J."/>
            <person name="Cho C.H."/>
            <person name="Park S.I."/>
            <person name="Choi J.W."/>
            <person name="Song H.S."/>
            <person name="West J.A."/>
            <person name="Bhattacharya D."/>
            <person name="Yoon H.S."/>
        </authorList>
    </citation>
    <scope>NUCLEOTIDE SEQUENCE</scope>
</reference>
<comment type="catalytic activity">
    <reaction evidence="5 6">
        <text>cytidine(34) in tRNA(Ile2) + L-lysine + ATP = lysidine(34) in tRNA(Ile2) + AMP + diphosphate + H(+)</text>
        <dbReference type="Rhea" id="RHEA:43744"/>
        <dbReference type="Rhea" id="RHEA-COMP:10625"/>
        <dbReference type="Rhea" id="RHEA-COMP:10670"/>
        <dbReference type="ChEBI" id="CHEBI:15378"/>
        <dbReference type="ChEBI" id="CHEBI:30616"/>
        <dbReference type="ChEBI" id="CHEBI:32551"/>
        <dbReference type="ChEBI" id="CHEBI:33019"/>
        <dbReference type="ChEBI" id="CHEBI:82748"/>
        <dbReference type="ChEBI" id="CHEBI:83665"/>
        <dbReference type="ChEBI" id="CHEBI:456215"/>
        <dbReference type="EC" id="6.3.4.19"/>
    </reaction>
</comment>
<dbReference type="SUPFAM" id="SSF52402">
    <property type="entry name" value="Adenine nucleotide alpha hydrolases-like"/>
    <property type="match status" value="1"/>
</dbReference>
<evidence type="ECO:0000256" key="5">
    <source>
        <dbReference type="ARBA" id="ARBA00048539"/>
    </source>
</evidence>
<dbReference type="GO" id="GO:0032267">
    <property type="term" value="F:tRNA(Ile)-lysidine synthase activity"/>
    <property type="evidence" value="ECO:0007669"/>
    <property type="project" value="UniProtKB-EC"/>
</dbReference>
<proteinExistence type="inferred from homology"/>
<evidence type="ECO:0000256" key="2">
    <source>
        <dbReference type="ARBA" id="ARBA00022694"/>
    </source>
</evidence>
<protein>
    <recommendedName>
        <fullName evidence="6">tRNA(Ile)-lysidine synthase</fullName>
        <ecNumber evidence="6">6.3.4.19</ecNumber>
    </recommendedName>
    <alternativeName>
        <fullName evidence="6">tRNA(Ile)-2-lysyl-cytidine synthase</fullName>
    </alternativeName>
    <alternativeName>
        <fullName evidence="6">tRNA(Ile)-lysidine synthetase</fullName>
    </alternativeName>
</protein>
<evidence type="ECO:0000256" key="3">
    <source>
        <dbReference type="ARBA" id="ARBA00022741"/>
    </source>
</evidence>
<geneLocation type="plastid" evidence="8"/>
<dbReference type="EC" id="6.3.4.19" evidence="6"/>
<feature type="binding site" evidence="6">
    <location>
        <begin position="33"/>
        <end position="38"/>
    </location>
    <ligand>
        <name>ATP</name>
        <dbReference type="ChEBI" id="CHEBI:30616"/>
    </ligand>
</feature>
<dbReference type="GO" id="GO:0006400">
    <property type="term" value="P:tRNA modification"/>
    <property type="evidence" value="ECO:0007669"/>
    <property type="project" value="UniProtKB-UniRule"/>
</dbReference>
<organism evidence="8">
    <name type="scientific">Asparagopsis taxiformis</name>
    <dbReference type="NCBI Taxonomy" id="260499"/>
    <lineage>
        <taxon>Eukaryota</taxon>
        <taxon>Rhodophyta</taxon>
        <taxon>Florideophyceae</taxon>
        <taxon>Rhodymeniophycidae</taxon>
        <taxon>Bonnemaisoniales</taxon>
        <taxon>Bonnemaisoniaceae</taxon>
        <taxon>Asparagopsis</taxon>
    </lineage>
</organism>
<comment type="function">
    <text evidence="6">Ligates lysine onto the cytidine present at position 34 of the AUA codon-specific tRNA(Ile) that contains the anticodon CAU, in an ATP-dependent manner. Cytidine is converted to lysidine, thus changing the amino acid specificity of the tRNA from methionine to isoleucine.</text>
</comment>
<keyword evidence="1 6" id="KW-0436">Ligase</keyword>
<keyword evidence="3 6" id="KW-0547">Nucleotide-binding</keyword>
<name>A0A1C9CC58_9FLOR</name>
<dbReference type="Gene3D" id="3.40.50.620">
    <property type="entry name" value="HUPs"/>
    <property type="match status" value="1"/>
</dbReference>
<evidence type="ECO:0000259" key="7">
    <source>
        <dbReference type="Pfam" id="PF01171"/>
    </source>
</evidence>
<evidence type="ECO:0000313" key="8">
    <source>
        <dbReference type="EMBL" id="AOM65971.1"/>
    </source>
</evidence>
<dbReference type="EMBL" id="KX284717">
    <property type="protein sequence ID" value="AOM65971.1"/>
    <property type="molecule type" value="Genomic_DNA"/>
</dbReference>
<feature type="domain" description="tRNA(Ile)-lysidine/2-thiocytidine synthase N-terminal" evidence="7">
    <location>
        <begin position="28"/>
        <end position="206"/>
    </location>
</feature>
<dbReference type="CDD" id="cd01992">
    <property type="entry name" value="TilS_N"/>
    <property type="match status" value="1"/>
</dbReference>
<sequence length="327" mass="39597">MDTQNTNLYSKFYLIINEIIKFKQSANLLIALSGGQDSICLSYLIQNLKTTYKYSINIEYIYVDHQWRQDSKKHIKHLINLIRTTKNQISVYEIYKVTQSELEARLWRYKILINHALQYNFNVIITGHTKTDRLETFIQNLIKGTTIDGATSLNIYRKLSNHIILLRPLMEFHRDELTWICRKNYLPIWLDYTNHNYNTKRNRIRDELIPYLNQYFNKNISNNITSFLNITNIDNEYIKQNTIKLYLLSIHPINIALNYQIIQKQHIAIQYRTIQLFFYYHFKVLLNIKILQQIIYIFSQKPHKIIKIQWHNLLINIYRNWLYININ</sequence>
<dbReference type="GO" id="GO:0005524">
    <property type="term" value="F:ATP binding"/>
    <property type="evidence" value="ECO:0007669"/>
    <property type="project" value="UniProtKB-UniRule"/>
</dbReference>
<gene>
    <name evidence="6 8" type="primary">tilS</name>
    <name evidence="8" type="ORF">Aspa_092</name>
</gene>
<evidence type="ECO:0000256" key="1">
    <source>
        <dbReference type="ARBA" id="ARBA00022598"/>
    </source>
</evidence>
<keyword evidence="8" id="KW-0934">Plastid</keyword>
<dbReference type="HAMAP" id="MF_01161">
    <property type="entry name" value="tRNA_Ile_lys_synt"/>
    <property type="match status" value="1"/>
</dbReference>
<dbReference type="InterPro" id="IPR011063">
    <property type="entry name" value="TilS/TtcA_N"/>
</dbReference>
<dbReference type="InterPro" id="IPR014729">
    <property type="entry name" value="Rossmann-like_a/b/a_fold"/>
</dbReference>
<keyword evidence="4 6" id="KW-0067">ATP-binding</keyword>
<evidence type="ECO:0000256" key="6">
    <source>
        <dbReference type="HAMAP-Rule" id="MF_01161"/>
    </source>
</evidence>
<dbReference type="AlphaFoldDB" id="A0A1C9CC58"/>
<accession>A0A1C9CC58</accession>
<dbReference type="Pfam" id="PF01171">
    <property type="entry name" value="ATP_bind_3"/>
    <property type="match status" value="1"/>
</dbReference>
<dbReference type="PANTHER" id="PTHR43033:SF1">
    <property type="entry name" value="TRNA(ILE)-LYSIDINE SYNTHASE-RELATED"/>
    <property type="match status" value="1"/>
</dbReference>